<evidence type="ECO:0000313" key="9">
    <source>
        <dbReference type="Proteomes" id="UP001221757"/>
    </source>
</evidence>
<dbReference type="GO" id="GO:0016156">
    <property type="term" value="F:fumarate reductase (NADH) activity"/>
    <property type="evidence" value="ECO:0007669"/>
    <property type="project" value="UniProtKB-EC"/>
</dbReference>
<feature type="domain" description="FAD-dependent oxidoreductase 2 FAD-binding" evidence="7">
    <location>
        <begin position="7"/>
        <end position="442"/>
    </location>
</feature>
<evidence type="ECO:0000256" key="6">
    <source>
        <dbReference type="RuleBase" id="RU366062"/>
    </source>
</evidence>
<dbReference type="Pfam" id="PF00890">
    <property type="entry name" value="FAD_binding_2"/>
    <property type="match status" value="1"/>
</dbReference>
<dbReference type="Gene3D" id="3.90.700.10">
    <property type="entry name" value="Succinate dehydrogenase/fumarate reductase flavoprotein, catalytic domain"/>
    <property type="match status" value="1"/>
</dbReference>
<proteinExistence type="inferred from homology"/>
<dbReference type="GO" id="GO:0010181">
    <property type="term" value="F:FMN binding"/>
    <property type="evidence" value="ECO:0007669"/>
    <property type="project" value="InterPro"/>
</dbReference>
<keyword evidence="9" id="KW-1185">Reference proteome</keyword>
<reference evidence="8" key="1">
    <citation type="submission" date="2023-03" db="EMBL/GenBank/DDBJ databases">
        <title>Massive genome expansion in bonnet fungi (Mycena s.s.) driven by repeated elements and novel gene families across ecological guilds.</title>
        <authorList>
            <consortium name="Lawrence Berkeley National Laboratory"/>
            <person name="Harder C.B."/>
            <person name="Miyauchi S."/>
            <person name="Viragh M."/>
            <person name="Kuo A."/>
            <person name="Thoen E."/>
            <person name="Andreopoulos B."/>
            <person name="Lu D."/>
            <person name="Skrede I."/>
            <person name="Drula E."/>
            <person name="Henrissat B."/>
            <person name="Morin E."/>
            <person name="Kohler A."/>
            <person name="Barry K."/>
            <person name="LaButti K."/>
            <person name="Morin E."/>
            <person name="Salamov A."/>
            <person name="Lipzen A."/>
            <person name="Mereny Z."/>
            <person name="Hegedus B."/>
            <person name="Baldrian P."/>
            <person name="Stursova M."/>
            <person name="Weitz H."/>
            <person name="Taylor A."/>
            <person name="Grigoriev I.V."/>
            <person name="Nagy L.G."/>
            <person name="Martin F."/>
            <person name="Kauserud H."/>
        </authorList>
    </citation>
    <scope>NUCLEOTIDE SEQUENCE</scope>
    <source>
        <strain evidence="8">CBHHK067</strain>
    </source>
</reference>
<evidence type="ECO:0000259" key="7">
    <source>
        <dbReference type="Pfam" id="PF00890"/>
    </source>
</evidence>
<protein>
    <recommendedName>
        <fullName evidence="6">Fumarate reductase</fullName>
        <ecNumber evidence="6">1.3.1.6</ecNumber>
    </recommendedName>
</protein>
<dbReference type="InterPro" id="IPR010960">
    <property type="entry name" value="Flavocytochrome_c"/>
</dbReference>
<dbReference type="PANTHER" id="PTHR43400">
    <property type="entry name" value="FUMARATE REDUCTASE"/>
    <property type="match status" value="1"/>
</dbReference>
<dbReference type="EC" id="1.3.1.6" evidence="6"/>
<dbReference type="Proteomes" id="UP001221757">
    <property type="component" value="Unassembled WGS sequence"/>
</dbReference>
<organism evidence="8 9">
    <name type="scientific">Mycena rosella</name>
    <name type="common">Pink bonnet</name>
    <name type="synonym">Agaricus rosellus</name>
    <dbReference type="NCBI Taxonomy" id="1033263"/>
    <lineage>
        <taxon>Eukaryota</taxon>
        <taxon>Fungi</taxon>
        <taxon>Dikarya</taxon>
        <taxon>Basidiomycota</taxon>
        <taxon>Agaricomycotina</taxon>
        <taxon>Agaricomycetes</taxon>
        <taxon>Agaricomycetidae</taxon>
        <taxon>Agaricales</taxon>
        <taxon>Marasmiineae</taxon>
        <taxon>Mycenaceae</taxon>
        <taxon>Mycena</taxon>
    </lineage>
</organism>
<accession>A0AAD7D6H3</accession>
<comment type="catalytic activity">
    <reaction evidence="5 6">
        <text>succinate + NAD(+) = fumarate + NADH + H(+)</text>
        <dbReference type="Rhea" id="RHEA:18281"/>
        <dbReference type="ChEBI" id="CHEBI:15378"/>
        <dbReference type="ChEBI" id="CHEBI:29806"/>
        <dbReference type="ChEBI" id="CHEBI:30031"/>
        <dbReference type="ChEBI" id="CHEBI:57540"/>
        <dbReference type="ChEBI" id="CHEBI:57945"/>
        <dbReference type="EC" id="1.3.1.6"/>
    </reaction>
</comment>
<evidence type="ECO:0000256" key="2">
    <source>
        <dbReference type="ARBA" id="ARBA00022630"/>
    </source>
</evidence>
<dbReference type="SUPFAM" id="SSF51905">
    <property type="entry name" value="FAD/NAD(P)-binding domain"/>
    <property type="match status" value="1"/>
</dbReference>
<dbReference type="FunFam" id="3.90.700.10:FF:000007">
    <property type="entry name" value="NADH-dependent fumarate reductase"/>
    <property type="match status" value="1"/>
</dbReference>
<evidence type="ECO:0000256" key="1">
    <source>
        <dbReference type="ARBA" id="ARBA00008040"/>
    </source>
</evidence>
<comment type="similarity">
    <text evidence="1 6">Belongs to the FAD-dependent oxidoreductase 2 family. FRD/SDH subfamily.</text>
</comment>
<comment type="function">
    <text evidence="6">Irreversibly catalyzes the reduction of fumarate to succinate.</text>
</comment>
<evidence type="ECO:0000313" key="8">
    <source>
        <dbReference type="EMBL" id="KAJ7679675.1"/>
    </source>
</evidence>
<name>A0AAD7D6H3_MYCRO</name>
<dbReference type="NCBIfam" id="TIGR01813">
    <property type="entry name" value="flavo_cyto_c"/>
    <property type="match status" value="1"/>
</dbReference>
<keyword evidence="3 6" id="KW-0274">FAD</keyword>
<evidence type="ECO:0000256" key="5">
    <source>
        <dbReference type="ARBA" id="ARBA00050832"/>
    </source>
</evidence>
<dbReference type="Gene3D" id="3.50.50.60">
    <property type="entry name" value="FAD/NAD(P)-binding domain"/>
    <property type="match status" value="1"/>
</dbReference>
<dbReference type="InterPro" id="IPR036188">
    <property type="entry name" value="FAD/NAD-bd_sf"/>
</dbReference>
<dbReference type="InterPro" id="IPR027477">
    <property type="entry name" value="Succ_DH/fumarate_Rdtase_cat_sf"/>
</dbReference>
<dbReference type="AlphaFoldDB" id="A0AAD7D6H3"/>
<dbReference type="InterPro" id="IPR050315">
    <property type="entry name" value="FAD-oxidoreductase_2"/>
</dbReference>
<dbReference type="InterPro" id="IPR003953">
    <property type="entry name" value="FAD-dep_OxRdtase_2_FAD-bd"/>
</dbReference>
<comment type="caution">
    <text evidence="8">The sequence shown here is derived from an EMBL/GenBank/DDBJ whole genome shotgun (WGS) entry which is preliminary data.</text>
</comment>
<sequence>MSVPRTIVVGGGLAGLSAAHTLLEHGKNVLLLDKMPSLGGNSVKASSGINGAGTAPQQALDIQDSVEVFFADTAASAGPDLARPALITALTANSAGAIAWLAGTFGVDLSVVSRLGGHTAARTHRDPGGAPGWTITSALMKRLTADTARAEIVKSARVVRLLEDAGSVVGVEYEAGGALVEARGTVVLATGGYAADFRPGGLLAQHRPELLPLSTTNGEHATGDGARLATALARPAGLCDLDQVQVHPTGFVDPARPDAKTKFLAAEALRGAGALLLDAHGARFVDEVGRRDVVTAAMQAAAGPVRLVLGTAAAEEVRSHCGFYASKGLMKRYADAAAFAADTGIPLESIRATFASYSSYASGAEMDPFARATFRNASYTAEEPLHVAIITPVVHYTMGGLAVDAHARVLTADSATPIPGLFAAGEVIGGVHGRNRLAGSSLLEAVVFGRLAGEGAAKA</sequence>
<keyword evidence="4 6" id="KW-0560">Oxidoreductase</keyword>
<dbReference type="SUPFAM" id="SSF56425">
    <property type="entry name" value="Succinate dehydrogenase/fumarate reductase flavoprotein, catalytic domain"/>
    <property type="match status" value="1"/>
</dbReference>
<evidence type="ECO:0000256" key="4">
    <source>
        <dbReference type="ARBA" id="ARBA00023002"/>
    </source>
</evidence>
<dbReference type="EMBL" id="JARKIE010000129">
    <property type="protein sequence ID" value="KAJ7679675.1"/>
    <property type="molecule type" value="Genomic_DNA"/>
</dbReference>
<evidence type="ECO:0000256" key="3">
    <source>
        <dbReference type="ARBA" id="ARBA00022827"/>
    </source>
</evidence>
<gene>
    <name evidence="8" type="ORF">B0H17DRAFT_986894</name>
</gene>
<dbReference type="PANTHER" id="PTHR43400:SF1">
    <property type="entry name" value="FUMARATE REDUCTASE"/>
    <property type="match status" value="1"/>
</dbReference>
<comment type="cofactor">
    <cofactor evidence="6">
        <name>FAD</name>
        <dbReference type="ChEBI" id="CHEBI:57692"/>
    </cofactor>
    <text evidence="6">Binds 1 FAD per monomer.</text>
</comment>
<keyword evidence="2 6" id="KW-0285">Flavoprotein</keyword>